<keyword evidence="2" id="KW-1185">Reference proteome</keyword>
<dbReference type="RefSeq" id="WP_343878894.1">
    <property type="nucleotide sequence ID" value="NZ_BAAAIJ010000032.1"/>
</dbReference>
<dbReference type="InterPro" id="IPR017523">
    <property type="entry name" value="Rv3268"/>
</dbReference>
<dbReference type="InterPro" id="IPR042099">
    <property type="entry name" value="ANL_N_sf"/>
</dbReference>
<dbReference type="Proteomes" id="UP001597307">
    <property type="component" value="Unassembled WGS sequence"/>
</dbReference>
<reference evidence="2" key="1">
    <citation type="journal article" date="2019" name="Int. J. Syst. Evol. Microbiol.">
        <title>The Global Catalogue of Microorganisms (GCM) 10K type strain sequencing project: providing services to taxonomists for standard genome sequencing and annotation.</title>
        <authorList>
            <consortium name="The Broad Institute Genomics Platform"/>
            <consortium name="The Broad Institute Genome Sequencing Center for Infectious Disease"/>
            <person name="Wu L."/>
            <person name="Ma J."/>
        </authorList>
    </citation>
    <scope>NUCLEOTIDE SEQUENCE [LARGE SCALE GENOMIC DNA]</scope>
    <source>
        <strain evidence="2">JCM 11496</strain>
    </source>
</reference>
<accession>A0ABW4Q997</accession>
<dbReference type="NCBIfam" id="TIGR03089">
    <property type="entry name" value="TIGR03089 family protein"/>
    <property type="match status" value="1"/>
</dbReference>
<gene>
    <name evidence="1" type="ORF">ACFSFX_11255</name>
</gene>
<sequence>MDSATPVPQLMNQLRTVNPSAPRLIWYGPDSERIELSGRVLDNWVAKTSNLLVEELDATPGTRVALQLPGHWKTLVWALACWQVGAIPVDGSDGSDQPVDLVVSSSDAVTVAGPTQLLVLVALGALDLKWSGQLPAGAVDYAAEVRSYGDEFFDLPPADADQIAVEQDGTTLGMQVLFDRAAACDWTPAGVLLVQADLPLETVLAAAVHCWTTGGTLIVVDPGVELAEKLLASERVTDRVGE</sequence>
<name>A0ABW4Q997_9MICC</name>
<dbReference type="Gene3D" id="3.40.50.12780">
    <property type="entry name" value="N-terminal domain of ligase-like"/>
    <property type="match status" value="1"/>
</dbReference>
<evidence type="ECO:0000313" key="1">
    <source>
        <dbReference type="EMBL" id="MFD1847174.1"/>
    </source>
</evidence>
<protein>
    <submittedName>
        <fullName evidence="1">TIGR03089 family protein</fullName>
    </submittedName>
</protein>
<dbReference type="EMBL" id="JBHUGA010000040">
    <property type="protein sequence ID" value="MFD1847174.1"/>
    <property type="molecule type" value="Genomic_DNA"/>
</dbReference>
<proteinExistence type="predicted"/>
<organism evidence="1 2">
    <name type="scientific">Arthrobacter flavus</name>
    <dbReference type="NCBI Taxonomy" id="95172"/>
    <lineage>
        <taxon>Bacteria</taxon>
        <taxon>Bacillati</taxon>
        <taxon>Actinomycetota</taxon>
        <taxon>Actinomycetes</taxon>
        <taxon>Micrococcales</taxon>
        <taxon>Micrococcaceae</taxon>
        <taxon>Arthrobacter</taxon>
    </lineage>
</organism>
<dbReference type="SUPFAM" id="SSF56801">
    <property type="entry name" value="Acetyl-CoA synthetase-like"/>
    <property type="match status" value="1"/>
</dbReference>
<evidence type="ECO:0000313" key="2">
    <source>
        <dbReference type="Proteomes" id="UP001597307"/>
    </source>
</evidence>
<comment type="caution">
    <text evidence="1">The sequence shown here is derived from an EMBL/GenBank/DDBJ whole genome shotgun (WGS) entry which is preliminary data.</text>
</comment>